<dbReference type="PRINTS" id="PR00413">
    <property type="entry name" value="HADHALOGNASE"/>
</dbReference>
<dbReference type="PANTHER" id="PTHR46649:SF4">
    <property type="entry name" value="HALOACID DEHALOGENASE-LIKE HYDROLASE (HAD) SUPERFAMILY PROTEIN"/>
    <property type="match status" value="1"/>
</dbReference>
<sequence>MTAVLFDFSGTLFRIESTESWLRAVLAETEVPLSEAELVQAAGALEVAGAQPGGAFPVALPEELAGVWAVRDESAELHRAAYTGLSRRVTLPDPALHDALYERHMTPRAWTPYPDAARVLRTLREHGIGVGVVSNIGWDLRPVFREHGLDAYVDAYVLSYEHGVQKPDPRLFTVALEALAAEPAKTLMVGDSRPADGGAAALGCRVHFVDPLPAADRPDALLPVLDLVGVARRPAAPTRS</sequence>
<evidence type="ECO:0000313" key="2">
    <source>
        <dbReference type="Proteomes" id="UP000653411"/>
    </source>
</evidence>
<dbReference type="NCBIfam" id="TIGR01509">
    <property type="entry name" value="HAD-SF-IA-v3"/>
    <property type="match status" value="1"/>
</dbReference>
<name>A0A917XC75_9ACTN</name>
<protein>
    <submittedName>
        <fullName evidence="1">Hydrolase</fullName>
    </submittedName>
</protein>
<reference evidence="1" key="2">
    <citation type="submission" date="2020-09" db="EMBL/GenBank/DDBJ databases">
        <authorList>
            <person name="Sun Q."/>
            <person name="Zhou Y."/>
        </authorList>
    </citation>
    <scope>NUCLEOTIDE SEQUENCE</scope>
    <source>
        <strain evidence="1">CGMCC 4.7110</strain>
    </source>
</reference>
<keyword evidence="1" id="KW-0378">Hydrolase</keyword>
<dbReference type="InterPro" id="IPR036412">
    <property type="entry name" value="HAD-like_sf"/>
</dbReference>
<dbReference type="Proteomes" id="UP000653411">
    <property type="component" value="Unassembled WGS sequence"/>
</dbReference>
<dbReference type="InterPro" id="IPR006439">
    <property type="entry name" value="HAD-SF_hydro_IA"/>
</dbReference>
<evidence type="ECO:0000313" key="1">
    <source>
        <dbReference type="EMBL" id="GGN08681.1"/>
    </source>
</evidence>
<dbReference type="EMBL" id="BMML01000007">
    <property type="protein sequence ID" value="GGN08681.1"/>
    <property type="molecule type" value="Genomic_DNA"/>
</dbReference>
<dbReference type="Pfam" id="PF00702">
    <property type="entry name" value="Hydrolase"/>
    <property type="match status" value="1"/>
</dbReference>
<dbReference type="AlphaFoldDB" id="A0A917XC75"/>
<dbReference type="SFLD" id="SFLDS00003">
    <property type="entry name" value="Haloacid_Dehalogenase"/>
    <property type="match status" value="1"/>
</dbReference>
<comment type="caution">
    <text evidence="1">The sequence shown here is derived from an EMBL/GenBank/DDBJ whole genome shotgun (WGS) entry which is preliminary data.</text>
</comment>
<dbReference type="GO" id="GO:0016787">
    <property type="term" value="F:hydrolase activity"/>
    <property type="evidence" value="ECO:0007669"/>
    <property type="project" value="UniProtKB-KW"/>
</dbReference>
<proteinExistence type="predicted"/>
<dbReference type="InterPro" id="IPR023214">
    <property type="entry name" value="HAD_sf"/>
</dbReference>
<reference evidence="1" key="1">
    <citation type="journal article" date="2014" name="Int. J. Syst. Evol. Microbiol.">
        <title>Complete genome sequence of Corynebacterium casei LMG S-19264T (=DSM 44701T), isolated from a smear-ripened cheese.</title>
        <authorList>
            <consortium name="US DOE Joint Genome Institute (JGI-PGF)"/>
            <person name="Walter F."/>
            <person name="Albersmeier A."/>
            <person name="Kalinowski J."/>
            <person name="Ruckert C."/>
        </authorList>
    </citation>
    <scope>NUCLEOTIDE SEQUENCE</scope>
    <source>
        <strain evidence="1">CGMCC 4.7110</strain>
    </source>
</reference>
<keyword evidence="2" id="KW-1185">Reference proteome</keyword>
<accession>A0A917XC75</accession>
<dbReference type="RefSeq" id="WP_189263526.1">
    <property type="nucleotide sequence ID" value="NZ_BMML01000007.1"/>
</dbReference>
<organism evidence="1 2">
    <name type="scientific">Streptomyces fuscichromogenes</name>
    <dbReference type="NCBI Taxonomy" id="1324013"/>
    <lineage>
        <taxon>Bacteria</taxon>
        <taxon>Bacillati</taxon>
        <taxon>Actinomycetota</taxon>
        <taxon>Actinomycetes</taxon>
        <taxon>Kitasatosporales</taxon>
        <taxon>Streptomycetaceae</taxon>
        <taxon>Streptomyces</taxon>
    </lineage>
</organism>
<dbReference type="PANTHER" id="PTHR46649">
    <property type="match status" value="1"/>
</dbReference>
<gene>
    <name evidence="1" type="ORF">GCM10011578_033630</name>
</gene>
<dbReference type="SUPFAM" id="SSF56784">
    <property type="entry name" value="HAD-like"/>
    <property type="match status" value="1"/>
</dbReference>
<dbReference type="Gene3D" id="3.40.50.1000">
    <property type="entry name" value="HAD superfamily/HAD-like"/>
    <property type="match status" value="1"/>
</dbReference>
<dbReference type="SFLD" id="SFLDG01129">
    <property type="entry name" value="C1.5:_HAD__Beta-PGM__Phosphata"/>
    <property type="match status" value="1"/>
</dbReference>